<keyword evidence="6" id="KW-1185">Reference proteome</keyword>
<evidence type="ECO:0000313" key="5">
    <source>
        <dbReference type="EMBL" id="KAF2422192.1"/>
    </source>
</evidence>
<dbReference type="GO" id="GO:0004540">
    <property type="term" value="F:RNA nuclease activity"/>
    <property type="evidence" value="ECO:0007669"/>
    <property type="project" value="InterPro"/>
</dbReference>
<dbReference type="InterPro" id="IPR016191">
    <property type="entry name" value="Ribonuclease/ribotoxin"/>
</dbReference>
<feature type="region of interest" description="Disordered" evidence="4">
    <location>
        <begin position="128"/>
        <end position="209"/>
    </location>
</feature>
<dbReference type="GO" id="GO:0016787">
    <property type="term" value="F:hydrolase activity"/>
    <property type="evidence" value="ECO:0007669"/>
    <property type="project" value="UniProtKB-KW"/>
</dbReference>
<keyword evidence="1" id="KW-0540">Nuclease</keyword>
<dbReference type="AlphaFoldDB" id="A0A9P4NIA0"/>
<proteinExistence type="predicted"/>
<keyword evidence="3" id="KW-0175">Coiled coil</keyword>
<accession>A0A9P4NIA0</accession>
<feature type="compositionally biased region" description="Basic and acidic residues" evidence="4">
    <location>
        <begin position="200"/>
        <end position="209"/>
    </location>
</feature>
<reference evidence="5" key="1">
    <citation type="journal article" date="2020" name="Stud. Mycol.">
        <title>101 Dothideomycetes genomes: a test case for predicting lifestyles and emergence of pathogens.</title>
        <authorList>
            <person name="Haridas S."/>
            <person name="Albert R."/>
            <person name="Binder M."/>
            <person name="Bloem J."/>
            <person name="Labutti K."/>
            <person name="Salamov A."/>
            <person name="Andreopoulos B."/>
            <person name="Baker S."/>
            <person name="Barry K."/>
            <person name="Bills G."/>
            <person name="Bluhm B."/>
            <person name="Cannon C."/>
            <person name="Castanera R."/>
            <person name="Culley D."/>
            <person name="Daum C."/>
            <person name="Ezra D."/>
            <person name="Gonzalez J."/>
            <person name="Henrissat B."/>
            <person name="Kuo A."/>
            <person name="Liang C."/>
            <person name="Lipzen A."/>
            <person name="Lutzoni F."/>
            <person name="Magnuson J."/>
            <person name="Mondo S."/>
            <person name="Nolan M."/>
            <person name="Ohm R."/>
            <person name="Pangilinan J."/>
            <person name="Park H.-J."/>
            <person name="Ramirez L."/>
            <person name="Alfaro M."/>
            <person name="Sun H."/>
            <person name="Tritt A."/>
            <person name="Yoshinaga Y."/>
            <person name="Zwiers L.-H."/>
            <person name="Turgeon B."/>
            <person name="Goodwin S."/>
            <person name="Spatafora J."/>
            <person name="Crous P."/>
            <person name="Grigoriev I."/>
        </authorList>
    </citation>
    <scope>NUCLEOTIDE SEQUENCE</scope>
    <source>
        <strain evidence="5">CBS 130266</strain>
    </source>
</reference>
<dbReference type="GO" id="GO:0003723">
    <property type="term" value="F:RNA binding"/>
    <property type="evidence" value="ECO:0007669"/>
    <property type="project" value="InterPro"/>
</dbReference>
<evidence type="ECO:0000256" key="2">
    <source>
        <dbReference type="ARBA" id="ARBA00022801"/>
    </source>
</evidence>
<gene>
    <name evidence="5" type="ORF">EJ08DRAFT_483426</name>
</gene>
<feature type="compositionally biased region" description="Polar residues" evidence="4">
    <location>
        <begin position="154"/>
        <end position="199"/>
    </location>
</feature>
<feature type="coiled-coil region" evidence="3">
    <location>
        <begin position="225"/>
        <end position="259"/>
    </location>
</feature>
<dbReference type="Gene3D" id="3.10.450.30">
    <property type="entry name" value="Microbial ribonucleases"/>
    <property type="match status" value="1"/>
</dbReference>
<dbReference type="SUPFAM" id="SSF53933">
    <property type="entry name" value="Microbial ribonucleases"/>
    <property type="match status" value="1"/>
</dbReference>
<sequence>MSSRYNSRLPSRLVWRQLGLMPAVGTYNDRSRRNYPHIFHNNGLRHKVIPELPQDKTLLEWPIRANKIPWDASESPEANKRKGSAGPWRAIVAKDDGKFHGIINHQSRSLETSSFLFSRFQRRRTRVVTRTVKRAPTSTQQDRRRVVVQRQSVHSISPTTQSVAPPATSEIQSQGPAQGDDSSVATISSSHGSTSTFRTMNEREESSRQDDLLFDDLVGKLVTQRGAMEKRAEAAEERVTELQDTMDQMSEILKDVAAKLRDGVEDVKKEKKRESLSKLWHKVRSWKRN</sequence>
<evidence type="ECO:0000256" key="1">
    <source>
        <dbReference type="ARBA" id="ARBA00022722"/>
    </source>
</evidence>
<dbReference type="Proteomes" id="UP000800235">
    <property type="component" value="Unassembled WGS sequence"/>
</dbReference>
<evidence type="ECO:0000256" key="4">
    <source>
        <dbReference type="SAM" id="MobiDB-lite"/>
    </source>
</evidence>
<comment type="caution">
    <text evidence="5">The sequence shown here is derived from an EMBL/GenBank/DDBJ whole genome shotgun (WGS) entry which is preliminary data.</text>
</comment>
<evidence type="ECO:0000256" key="3">
    <source>
        <dbReference type="SAM" id="Coils"/>
    </source>
</evidence>
<name>A0A9P4NIA0_9PEZI</name>
<evidence type="ECO:0000313" key="6">
    <source>
        <dbReference type="Proteomes" id="UP000800235"/>
    </source>
</evidence>
<keyword evidence="2" id="KW-0378">Hydrolase</keyword>
<dbReference type="EMBL" id="MU007092">
    <property type="protein sequence ID" value="KAF2422192.1"/>
    <property type="molecule type" value="Genomic_DNA"/>
</dbReference>
<protein>
    <submittedName>
        <fullName evidence="5">Uncharacterized protein</fullName>
    </submittedName>
</protein>
<organism evidence="5 6">
    <name type="scientific">Tothia fuscella</name>
    <dbReference type="NCBI Taxonomy" id="1048955"/>
    <lineage>
        <taxon>Eukaryota</taxon>
        <taxon>Fungi</taxon>
        <taxon>Dikarya</taxon>
        <taxon>Ascomycota</taxon>
        <taxon>Pezizomycotina</taxon>
        <taxon>Dothideomycetes</taxon>
        <taxon>Pleosporomycetidae</taxon>
        <taxon>Venturiales</taxon>
        <taxon>Cylindrosympodiaceae</taxon>
        <taxon>Tothia</taxon>
    </lineage>
</organism>